<gene>
    <name evidence="1" type="ORF">BABINDRAFT_99842</name>
</gene>
<dbReference type="RefSeq" id="XP_018982607.1">
    <property type="nucleotide sequence ID" value="XM_019133053.1"/>
</dbReference>
<reference evidence="2" key="1">
    <citation type="submission" date="2016-05" db="EMBL/GenBank/DDBJ databases">
        <title>Comparative genomics of biotechnologically important yeasts.</title>
        <authorList>
            <consortium name="DOE Joint Genome Institute"/>
            <person name="Riley R."/>
            <person name="Haridas S."/>
            <person name="Wolfe K.H."/>
            <person name="Lopes M.R."/>
            <person name="Hittinger C.T."/>
            <person name="Goker M."/>
            <person name="Salamov A."/>
            <person name="Wisecaver J."/>
            <person name="Long T.M."/>
            <person name="Aerts A.L."/>
            <person name="Barry K."/>
            <person name="Choi C."/>
            <person name="Clum A."/>
            <person name="Coughlan A.Y."/>
            <person name="Deshpande S."/>
            <person name="Douglass A.P."/>
            <person name="Hanson S.J."/>
            <person name="Klenk H.-P."/>
            <person name="Labutti K."/>
            <person name="Lapidus A."/>
            <person name="Lindquist E."/>
            <person name="Lipzen A."/>
            <person name="Meier-Kolthoff J.P."/>
            <person name="Ohm R.A."/>
            <person name="Otillar R.P."/>
            <person name="Pangilinan J."/>
            <person name="Peng Y."/>
            <person name="Rokas A."/>
            <person name="Rosa C.A."/>
            <person name="Scheuner C."/>
            <person name="Sibirny A.A."/>
            <person name="Slot J.C."/>
            <person name="Stielow J.B."/>
            <person name="Sun H."/>
            <person name="Kurtzman C.P."/>
            <person name="Blackwell M."/>
            <person name="Grigoriev I.V."/>
            <person name="Jeffries T.W."/>
        </authorList>
    </citation>
    <scope>NUCLEOTIDE SEQUENCE [LARGE SCALE GENOMIC DNA]</scope>
    <source>
        <strain evidence="2">NRRL Y-12698</strain>
    </source>
</reference>
<protein>
    <submittedName>
        <fullName evidence="1">Uncharacterized protein</fullName>
    </submittedName>
</protein>
<accession>A0A1E3QHV7</accession>
<dbReference type="EMBL" id="KV454441">
    <property type="protein sequence ID" value="ODQ77279.1"/>
    <property type="molecule type" value="Genomic_DNA"/>
</dbReference>
<evidence type="ECO:0000313" key="2">
    <source>
        <dbReference type="Proteomes" id="UP000094336"/>
    </source>
</evidence>
<organism evidence="1 2">
    <name type="scientific">Babjeviella inositovora NRRL Y-12698</name>
    <dbReference type="NCBI Taxonomy" id="984486"/>
    <lineage>
        <taxon>Eukaryota</taxon>
        <taxon>Fungi</taxon>
        <taxon>Dikarya</taxon>
        <taxon>Ascomycota</taxon>
        <taxon>Saccharomycotina</taxon>
        <taxon>Pichiomycetes</taxon>
        <taxon>Serinales incertae sedis</taxon>
        <taxon>Babjeviella</taxon>
    </lineage>
</organism>
<evidence type="ECO:0000313" key="1">
    <source>
        <dbReference type="EMBL" id="ODQ77279.1"/>
    </source>
</evidence>
<dbReference type="Proteomes" id="UP000094336">
    <property type="component" value="Unassembled WGS sequence"/>
</dbReference>
<proteinExistence type="predicted"/>
<name>A0A1E3QHV7_9ASCO</name>
<dbReference type="GeneID" id="30150906"/>
<dbReference type="AlphaFoldDB" id="A0A1E3QHV7"/>
<keyword evidence="2" id="KW-1185">Reference proteome</keyword>
<sequence length="93" mass="10372">MFQEQRNESSSKAHFVCHCRVSFWLIFGMAKLRQSSVNLLCFCKPTASWTPTPYGMPTLQFLVVHAQHCAAVTSIPKNLCSAISAPEKSQPTL</sequence>